<evidence type="ECO:0000256" key="5">
    <source>
        <dbReference type="ARBA" id="ARBA00022679"/>
    </source>
</evidence>
<dbReference type="UniPathway" id="UPA00753"/>
<dbReference type="VEuPathDB" id="TriTrypDB:BSAL_68050"/>
<proteinExistence type="inferred from homology"/>
<dbReference type="EC" id="2.1.1.17" evidence="14"/>
<evidence type="ECO:0000313" key="17">
    <source>
        <dbReference type="Proteomes" id="UP000051952"/>
    </source>
</evidence>
<evidence type="ECO:0000256" key="8">
    <source>
        <dbReference type="ARBA" id="ARBA00022824"/>
    </source>
</evidence>
<evidence type="ECO:0000256" key="15">
    <source>
        <dbReference type="SAM" id="Phobius"/>
    </source>
</evidence>
<evidence type="ECO:0000313" key="16">
    <source>
        <dbReference type="EMBL" id="CUF96653.1"/>
    </source>
</evidence>
<keyword evidence="5 14" id="KW-0808">Transferase</keyword>
<protein>
    <recommendedName>
        <fullName evidence="14">Phosphatidylethanolamine N-methyltransferase</fullName>
        <shortName evidence="14">PEAMT</shortName>
        <shortName evidence="14">PEMT</shortName>
        <ecNumber evidence="14">2.1.1.17</ecNumber>
        <ecNumber evidence="14">2.1.1.71</ecNumber>
    </recommendedName>
    <alternativeName>
        <fullName evidence="14">Phospholipid methyltransferase</fullName>
        <shortName evidence="14">PLMT</shortName>
    </alternativeName>
</protein>
<keyword evidence="14" id="KW-0496">Mitochondrion</keyword>
<dbReference type="EMBL" id="CYKH01000465">
    <property type="protein sequence ID" value="CUF96653.1"/>
    <property type="molecule type" value="Genomic_DNA"/>
</dbReference>
<evidence type="ECO:0000256" key="11">
    <source>
        <dbReference type="ARBA" id="ARBA00023136"/>
    </source>
</evidence>
<evidence type="ECO:0000256" key="1">
    <source>
        <dbReference type="ARBA" id="ARBA00004969"/>
    </source>
</evidence>
<feature type="transmembrane region" description="Helical" evidence="15">
    <location>
        <begin position="6"/>
        <end position="23"/>
    </location>
</feature>
<dbReference type="PANTHER" id="PTHR15458">
    <property type="entry name" value="PHOSPHATIDYLETHANOLAMINE N-METHYLTRANSFERASE"/>
    <property type="match status" value="1"/>
</dbReference>
<keyword evidence="13 14" id="KW-1208">Phospholipid metabolism</keyword>
<dbReference type="GO" id="GO:0031966">
    <property type="term" value="C:mitochondrial membrane"/>
    <property type="evidence" value="ECO:0007669"/>
    <property type="project" value="UniProtKB-SubCell"/>
</dbReference>
<organism evidence="16 17">
    <name type="scientific">Bodo saltans</name>
    <name type="common">Flagellated protozoan</name>
    <dbReference type="NCBI Taxonomy" id="75058"/>
    <lineage>
        <taxon>Eukaryota</taxon>
        <taxon>Discoba</taxon>
        <taxon>Euglenozoa</taxon>
        <taxon>Kinetoplastea</taxon>
        <taxon>Metakinetoplastina</taxon>
        <taxon>Eubodonida</taxon>
        <taxon>Bodonidae</taxon>
        <taxon>Bodo</taxon>
    </lineage>
</organism>
<reference evidence="17" key="1">
    <citation type="submission" date="2015-09" db="EMBL/GenBank/DDBJ databases">
        <authorList>
            <consortium name="Pathogen Informatics"/>
        </authorList>
    </citation>
    <scope>NUCLEOTIDE SEQUENCE [LARGE SCALE GENOMIC DNA]</scope>
    <source>
        <strain evidence="17">Lake Konstanz</strain>
    </source>
</reference>
<comment type="pathway">
    <text evidence="2">Lipid metabolism.</text>
</comment>
<evidence type="ECO:0000256" key="13">
    <source>
        <dbReference type="ARBA" id="ARBA00023264"/>
    </source>
</evidence>
<comment type="similarity">
    <text evidence="14">Belongs to the class VI-like SAM-binding methyltransferase superfamily. PEMT/PEM2 methyltransferase family.</text>
</comment>
<evidence type="ECO:0000256" key="7">
    <source>
        <dbReference type="ARBA" id="ARBA00022692"/>
    </source>
</evidence>
<keyword evidence="11 14" id="KW-0472">Membrane</keyword>
<dbReference type="PROSITE" id="PS51599">
    <property type="entry name" value="SAM_PEMT_PEM2"/>
    <property type="match status" value="1"/>
</dbReference>
<comment type="caution">
    <text evidence="14">Lacks conserved residue(s) required for the propagation of feature annotation.</text>
</comment>
<accession>A0A0S4IUX3</accession>
<dbReference type="GO" id="GO:0006656">
    <property type="term" value="P:phosphatidylcholine biosynthetic process"/>
    <property type="evidence" value="ECO:0007669"/>
    <property type="project" value="UniProtKB-UniRule"/>
</dbReference>
<feature type="topological domain" description="Lumenal" evidence="14">
    <location>
        <begin position="115"/>
        <end position="157"/>
    </location>
</feature>
<comment type="function">
    <text evidence="14">Catalyzes the three sequential steps of the methylation pathway for the biosynthesis of phosphatidylcholine, a critical and essential component for membrane structure. Uses S-adenosylmethionine (S-adenosyl-L-methionine, SAM or AdoMet) as the methyl group donor for the methylation of phosphatidylethanolamine (1,2-diacyl-sn-glycero-3-phosphoethanolamine, PE) to phosphatidylmonomethylethanolamine (1,2-diacyl-sn-glycero-3-phospho-N-methylethanolamine, PMME), PMME to phosphatidyldimethylethanolamine (1,2-diacyl-sn-glycero-3-phospho-N,N-dimethylethanolamine, PDME), and PDME to phosphatidylcholine (1,2-diacyl-sn-glycero-3-phosphocholine, PC), producing S-adenosyl-L-homocysteine in each step.</text>
</comment>
<evidence type="ECO:0000256" key="2">
    <source>
        <dbReference type="ARBA" id="ARBA00005189"/>
    </source>
</evidence>
<sequence length="202" mass="22343">MHTQSAIIAAVGIAASPTIWNIIAQNEYRKHTLERILGSKYRGCYALAAWIFFSSLYRDYLFQIAVDKNAGHAIIPSSVKNSEFLIGMMKKAGVAVMGAGMTLVCSAYYRLGVTGTYLGDYFGILMKERVTAFPFSHFNDPMYLGSTMSFLAIAMMQNSSVGVALSAWVHLVYWVSTNHYEGPFTTKIYQEAAAAAKEKKTE</sequence>
<dbReference type="AlphaFoldDB" id="A0A0S4IUX3"/>
<feature type="transmembrane region" description="Helical" evidence="15">
    <location>
        <begin position="150"/>
        <end position="175"/>
    </location>
</feature>
<comment type="pathway">
    <text evidence="1 14">Phospholipid metabolism; phosphatidylcholine biosynthesis.</text>
</comment>
<feature type="topological domain" description="Cytoplasmic" evidence="14">
    <location>
        <begin position="180"/>
        <end position="202"/>
    </location>
</feature>
<keyword evidence="4 14" id="KW-0489">Methyltransferase</keyword>
<feature type="intramembrane region" description="Helical" evidence="14">
    <location>
        <begin position="4"/>
        <end position="24"/>
    </location>
</feature>
<gene>
    <name evidence="16" type="ORF">BSAL_68050</name>
</gene>
<feature type="transmembrane region" description="Helical" evidence="15">
    <location>
        <begin position="92"/>
        <end position="111"/>
    </location>
</feature>
<comment type="subcellular location">
    <subcellularLocation>
        <location evidence="14">Endoplasmic reticulum membrane</location>
        <topology evidence="14">Multi-pass membrane protein</topology>
    </subcellularLocation>
    <subcellularLocation>
        <location evidence="14">Mitochondrion membrane</location>
        <topology evidence="14">Multi-pass membrane protein</topology>
    </subcellularLocation>
</comment>
<dbReference type="OrthoDB" id="8300106at2759"/>
<comment type="catalytic activity">
    <reaction evidence="14">
        <text>a 1,2-diacyl-sn-glycero-3-phosphoethanolamine + S-adenosyl-L-methionine = a 1,2-diacyl-sn-glycero-3-phospho-N-methylethanolamine + S-adenosyl-L-homocysteine + H(+)</text>
        <dbReference type="Rhea" id="RHEA:11164"/>
        <dbReference type="ChEBI" id="CHEBI:15378"/>
        <dbReference type="ChEBI" id="CHEBI:57856"/>
        <dbReference type="ChEBI" id="CHEBI:59789"/>
        <dbReference type="ChEBI" id="CHEBI:64573"/>
        <dbReference type="ChEBI" id="CHEBI:64612"/>
        <dbReference type="EC" id="2.1.1.17"/>
    </reaction>
</comment>
<keyword evidence="10 14" id="KW-0443">Lipid metabolism</keyword>
<dbReference type="Pfam" id="PF04191">
    <property type="entry name" value="PEMT"/>
    <property type="match status" value="1"/>
</dbReference>
<dbReference type="GO" id="GO:0005789">
    <property type="term" value="C:endoplasmic reticulum membrane"/>
    <property type="evidence" value="ECO:0007669"/>
    <property type="project" value="UniProtKB-SubCell"/>
</dbReference>
<evidence type="ECO:0000256" key="6">
    <source>
        <dbReference type="ARBA" id="ARBA00022691"/>
    </source>
</evidence>
<dbReference type="GO" id="GO:0004608">
    <property type="term" value="F:phosphatidylethanolamine N-methyltransferase activity"/>
    <property type="evidence" value="ECO:0007669"/>
    <property type="project" value="UniProtKB-UniRule"/>
</dbReference>
<keyword evidence="9 14" id="KW-1133">Transmembrane helix</keyword>
<evidence type="ECO:0000256" key="4">
    <source>
        <dbReference type="ARBA" id="ARBA00022603"/>
    </source>
</evidence>
<keyword evidence="17" id="KW-1185">Reference proteome</keyword>
<dbReference type="InterPro" id="IPR024960">
    <property type="entry name" value="PEMT/MFAP"/>
</dbReference>
<feature type="binding site" evidence="14">
    <location>
        <begin position="98"/>
        <end position="100"/>
    </location>
    <ligand>
        <name>S-adenosyl-L-methionine</name>
        <dbReference type="ChEBI" id="CHEBI:59789"/>
    </ligand>
</feature>
<dbReference type="EC" id="2.1.1.71" evidence="14"/>
<feature type="binding site" evidence="14">
    <location>
        <begin position="181"/>
        <end position="182"/>
    </location>
    <ligand>
        <name>S-adenosyl-L-methionine</name>
        <dbReference type="ChEBI" id="CHEBI:59789"/>
    </ligand>
</feature>
<dbReference type="PIRSF" id="PIRSF005444">
    <property type="entry name" value="PEMT"/>
    <property type="match status" value="1"/>
</dbReference>
<evidence type="ECO:0000256" key="14">
    <source>
        <dbReference type="HAMAP-Rule" id="MF_03216"/>
    </source>
</evidence>
<feature type="topological domain" description="Lumenal" evidence="14">
    <location>
        <begin position="1"/>
        <end position="3"/>
    </location>
</feature>
<dbReference type="GO" id="GO:0000773">
    <property type="term" value="F:phosphatidyl-N-methylethanolamine N-methyltransferase activity"/>
    <property type="evidence" value="ECO:0007669"/>
    <property type="project" value="UniProtKB-UniRule"/>
</dbReference>
<keyword evidence="3 14" id="KW-0444">Lipid biosynthesis</keyword>
<evidence type="ECO:0000256" key="3">
    <source>
        <dbReference type="ARBA" id="ARBA00022516"/>
    </source>
</evidence>
<dbReference type="Proteomes" id="UP000051952">
    <property type="component" value="Unassembled WGS sequence"/>
</dbReference>
<keyword evidence="6 14" id="KW-0949">S-adenosyl-L-methionine</keyword>
<keyword evidence="8 14" id="KW-0256">Endoplasmic reticulum</keyword>
<comment type="catalytic activity">
    <reaction evidence="14">
        <text>a 1,2-diacyl-sn-glycero-3-phospho-N-methylethanolamine + S-adenosyl-L-methionine = a 1,2-diacyl-sn-glycero-3-phospho-N,N-dimethylethanolamine + S-adenosyl-L-homocysteine + H(+)</text>
        <dbReference type="Rhea" id="RHEA:32735"/>
        <dbReference type="ChEBI" id="CHEBI:15378"/>
        <dbReference type="ChEBI" id="CHEBI:57856"/>
        <dbReference type="ChEBI" id="CHEBI:59789"/>
        <dbReference type="ChEBI" id="CHEBI:64572"/>
        <dbReference type="ChEBI" id="CHEBI:64573"/>
        <dbReference type="EC" id="2.1.1.71"/>
    </reaction>
</comment>
<evidence type="ECO:0000256" key="9">
    <source>
        <dbReference type="ARBA" id="ARBA00022989"/>
    </source>
</evidence>
<dbReference type="OMA" id="PTFWNIA"/>
<feature type="topological domain" description="Lumenal" evidence="14">
    <location>
        <begin position="25"/>
        <end position="36"/>
    </location>
</feature>
<dbReference type="GO" id="GO:0032259">
    <property type="term" value="P:methylation"/>
    <property type="evidence" value="ECO:0007669"/>
    <property type="project" value="UniProtKB-KW"/>
</dbReference>
<keyword evidence="7 14" id="KW-0812">Transmembrane</keyword>
<dbReference type="HAMAP" id="MF_03216">
    <property type="entry name" value="PLMT"/>
    <property type="match status" value="1"/>
</dbReference>
<keyword evidence="12 14" id="KW-0594">Phospholipid biosynthesis</keyword>
<dbReference type="Gene3D" id="1.20.120.1630">
    <property type="match status" value="1"/>
</dbReference>
<dbReference type="InterPro" id="IPR007318">
    <property type="entry name" value="Phopholipid_MeTrfase"/>
</dbReference>
<evidence type="ECO:0000256" key="12">
    <source>
        <dbReference type="ARBA" id="ARBA00023209"/>
    </source>
</evidence>
<comment type="catalytic activity">
    <reaction evidence="14">
        <text>a 1,2-diacyl-sn-glycero-3-phospho-N,N-dimethylethanolamine + S-adenosyl-L-methionine = a 1,2-diacyl-sn-glycero-3-phosphocholine + S-adenosyl-L-homocysteine + H(+)</text>
        <dbReference type="Rhea" id="RHEA:32739"/>
        <dbReference type="ChEBI" id="CHEBI:15378"/>
        <dbReference type="ChEBI" id="CHEBI:57643"/>
        <dbReference type="ChEBI" id="CHEBI:57856"/>
        <dbReference type="ChEBI" id="CHEBI:59789"/>
        <dbReference type="ChEBI" id="CHEBI:64572"/>
    </reaction>
</comment>
<evidence type="ECO:0000256" key="10">
    <source>
        <dbReference type="ARBA" id="ARBA00023098"/>
    </source>
</evidence>
<name>A0A0S4IUX3_BODSA</name>
<dbReference type="PANTHER" id="PTHR15458:SF5">
    <property type="entry name" value="PHOSPHATIDYLETHANOLAMINE N-METHYLTRANSFERASE"/>
    <property type="match status" value="1"/>
</dbReference>